<gene>
    <name evidence="8" type="primary">queE</name>
    <name evidence="10" type="ORF">NUM_43100</name>
</gene>
<feature type="binding site" evidence="8">
    <location>
        <begin position="134"/>
        <end position="136"/>
    </location>
    <ligand>
        <name>S-adenosyl-L-methionine</name>
        <dbReference type="ChEBI" id="CHEBI:59789"/>
    </ligand>
</feature>
<keyword evidence="3 8" id="KW-0479">Metal-binding</keyword>
<reference evidence="11" key="1">
    <citation type="journal article" date="2021" name="Int. J. Syst. Evol. Microbiol.">
        <title>Actinocatenispora comari sp. nov., an endophytic actinomycete isolated from aerial parts of Comarum salesowianum.</title>
        <authorList>
            <person name="Oyunbileg N."/>
            <person name="Iizaka Y."/>
            <person name="Hamada M."/>
            <person name="Davaapurev B.O."/>
            <person name="Fukumoto A."/>
            <person name="Tsetseg B."/>
            <person name="Kato F."/>
            <person name="Tamura T."/>
            <person name="Batkhuu J."/>
            <person name="Anzai Y."/>
        </authorList>
    </citation>
    <scope>NUCLEOTIDE SEQUENCE [LARGE SCALE GENOMIC DNA]</scope>
    <source>
        <strain evidence="11">NUM-2625</strain>
    </source>
</reference>
<feature type="binding site" evidence="8">
    <location>
        <begin position="19"/>
        <end position="21"/>
    </location>
    <ligand>
        <name>substrate</name>
    </ligand>
</feature>
<dbReference type="GO" id="GO:0051539">
    <property type="term" value="F:4 iron, 4 sulfur cluster binding"/>
    <property type="evidence" value="ECO:0007669"/>
    <property type="project" value="UniProtKB-UniRule"/>
</dbReference>
<keyword evidence="7 8" id="KW-0456">Lyase</keyword>
<comment type="cofactor">
    <cofactor evidence="8">
        <name>[4Fe-4S] cluster</name>
        <dbReference type="ChEBI" id="CHEBI:49883"/>
    </cofactor>
    <text evidence="8">Binds 1 [4Fe-4S] cluster. The cluster is coordinated with 3 cysteines and an exchangeable S-adenosyl-L-methionine.</text>
</comment>
<evidence type="ECO:0000256" key="6">
    <source>
        <dbReference type="ARBA" id="ARBA00023014"/>
    </source>
</evidence>
<dbReference type="InterPro" id="IPR013785">
    <property type="entry name" value="Aldolase_TIM"/>
</dbReference>
<dbReference type="PIRSF" id="PIRSF000370">
    <property type="entry name" value="QueE"/>
    <property type="match status" value="1"/>
</dbReference>
<comment type="function">
    <text evidence="8">Catalyzes the complex heterocyclic radical-mediated conversion of 6-carboxy-5,6,7,8-tetrahydropterin (CPH4) to 7-carboxy-7-deazaguanine (CDG), a step common to the biosynthetic pathways of all 7-deazapurine-containing compounds.</text>
</comment>
<feature type="binding site" evidence="8">
    <location>
        <position position="42"/>
    </location>
    <ligand>
        <name>[4Fe-4S] cluster</name>
        <dbReference type="ChEBI" id="CHEBI:49883"/>
        <note>4Fe-4S-S-AdoMet</note>
    </ligand>
</feature>
<dbReference type="RefSeq" id="WP_207126750.1">
    <property type="nucleotide sequence ID" value="NZ_BOPO01000084.1"/>
</dbReference>
<dbReference type="SUPFAM" id="SSF102114">
    <property type="entry name" value="Radical SAM enzymes"/>
    <property type="match status" value="1"/>
</dbReference>
<feature type="domain" description="Radical SAM core" evidence="9">
    <location>
        <begin position="25"/>
        <end position="232"/>
    </location>
</feature>
<dbReference type="Pfam" id="PF13353">
    <property type="entry name" value="Fer4_12"/>
    <property type="match status" value="1"/>
</dbReference>
<dbReference type="Gene3D" id="3.20.20.70">
    <property type="entry name" value="Aldolase class I"/>
    <property type="match status" value="1"/>
</dbReference>
<dbReference type="UniPathway" id="UPA00391"/>
<sequence>MTAATVQPLLVAETFGPTVQGEGPSCGQQALFVRLSRCNLSCPACDTPYTWDTTRFDLRAESTRRRADDVASWVLSNSARLVVVTGGEPLLQQEQLLPMVTRLAEHGRKVEVETNGTIAPSPALAEAVSAFNVSVKLAGFAADRDRNRRINPSAINALAASGKAVWKFVVSTVDDLGEIAELQHIYGLDPIWVMPEGTTSRVVIDRARRIADEVITLGWNLTPRLHVLLWGDQRGR</sequence>
<dbReference type="GO" id="GO:0000287">
    <property type="term" value="F:magnesium ion binding"/>
    <property type="evidence" value="ECO:0007669"/>
    <property type="project" value="UniProtKB-UniRule"/>
</dbReference>
<dbReference type="PROSITE" id="PS51918">
    <property type="entry name" value="RADICAL_SAM"/>
    <property type="match status" value="1"/>
</dbReference>
<comment type="cofactor">
    <cofactor evidence="8">
        <name>S-adenosyl-L-methionine</name>
        <dbReference type="ChEBI" id="CHEBI:59789"/>
    </cofactor>
    <text evidence="8">Binds 1 S-adenosyl-L-methionine per subunit.</text>
</comment>
<keyword evidence="6 8" id="KW-0411">Iron-sulfur</keyword>
<feature type="binding site" evidence="8">
    <location>
        <position position="34"/>
    </location>
    <ligand>
        <name>substrate</name>
    </ligand>
</feature>
<dbReference type="InterPro" id="IPR058240">
    <property type="entry name" value="rSAM_sf"/>
</dbReference>
<feature type="binding site" evidence="8">
    <location>
        <position position="47"/>
    </location>
    <ligand>
        <name>Mg(2+)</name>
        <dbReference type="ChEBI" id="CHEBI:18420"/>
    </ligand>
</feature>
<dbReference type="GO" id="GO:1904047">
    <property type="term" value="F:S-adenosyl-L-methionine binding"/>
    <property type="evidence" value="ECO:0007669"/>
    <property type="project" value="UniProtKB-UniRule"/>
</dbReference>
<comment type="catalytic activity">
    <reaction evidence="8">
        <text>6-carboxy-5,6,7,8-tetrahydropterin + H(+) = 7-carboxy-7-carbaguanine + NH4(+)</text>
        <dbReference type="Rhea" id="RHEA:27974"/>
        <dbReference type="ChEBI" id="CHEBI:15378"/>
        <dbReference type="ChEBI" id="CHEBI:28938"/>
        <dbReference type="ChEBI" id="CHEBI:61032"/>
        <dbReference type="ChEBI" id="CHEBI:61036"/>
        <dbReference type="EC" id="4.3.99.3"/>
    </reaction>
</comment>
<dbReference type="AlphaFoldDB" id="A0A8J4AD15"/>
<keyword evidence="8" id="KW-0671">Queuosine biosynthesis</keyword>
<evidence type="ECO:0000259" key="9">
    <source>
        <dbReference type="PROSITE" id="PS51918"/>
    </source>
</evidence>
<evidence type="ECO:0000256" key="7">
    <source>
        <dbReference type="ARBA" id="ARBA00023239"/>
    </source>
</evidence>
<dbReference type="HAMAP" id="MF_00917">
    <property type="entry name" value="QueE"/>
    <property type="match status" value="1"/>
</dbReference>
<evidence type="ECO:0000256" key="5">
    <source>
        <dbReference type="ARBA" id="ARBA00023004"/>
    </source>
</evidence>
<evidence type="ECO:0000256" key="1">
    <source>
        <dbReference type="ARBA" id="ARBA00022485"/>
    </source>
</evidence>
<dbReference type="EMBL" id="BOPO01000084">
    <property type="protein sequence ID" value="GIL29056.1"/>
    <property type="molecule type" value="Genomic_DNA"/>
</dbReference>
<feature type="binding site" evidence="8">
    <location>
        <position position="87"/>
    </location>
    <ligand>
        <name>S-adenosyl-L-methionine</name>
        <dbReference type="ChEBI" id="CHEBI:59789"/>
    </ligand>
</feature>
<dbReference type="CDD" id="cd01335">
    <property type="entry name" value="Radical_SAM"/>
    <property type="match status" value="1"/>
</dbReference>
<comment type="caution">
    <text evidence="10">The sequence shown here is derived from an EMBL/GenBank/DDBJ whole genome shotgun (WGS) entry which is preliminary data.</text>
</comment>
<dbReference type="GO" id="GO:0016840">
    <property type="term" value="F:carbon-nitrogen lyase activity"/>
    <property type="evidence" value="ECO:0007669"/>
    <property type="project" value="UniProtKB-UniRule"/>
</dbReference>
<dbReference type="PANTHER" id="PTHR42836">
    <property type="entry name" value="7-CARBOXY-7-DEAZAGUANINE SYNTHASE"/>
    <property type="match status" value="1"/>
</dbReference>
<dbReference type="SFLD" id="SFLDS00029">
    <property type="entry name" value="Radical_SAM"/>
    <property type="match status" value="1"/>
</dbReference>
<keyword evidence="5 8" id="KW-0408">Iron</keyword>
<name>A0A8J4AD15_9ACTN</name>
<keyword evidence="1 8" id="KW-0004">4Fe-4S</keyword>
<dbReference type="GO" id="GO:0008616">
    <property type="term" value="P:tRNA queuosine(34) biosynthetic process"/>
    <property type="evidence" value="ECO:0007669"/>
    <property type="project" value="UniProtKB-UniRule"/>
</dbReference>
<proteinExistence type="inferred from homology"/>
<accession>A0A8J4AD15</accession>
<evidence type="ECO:0000256" key="3">
    <source>
        <dbReference type="ARBA" id="ARBA00022723"/>
    </source>
</evidence>
<keyword evidence="11" id="KW-1185">Reference proteome</keyword>
<evidence type="ECO:0000313" key="10">
    <source>
        <dbReference type="EMBL" id="GIL29056.1"/>
    </source>
</evidence>
<evidence type="ECO:0000256" key="2">
    <source>
        <dbReference type="ARBA" id="ARBA00022691"/>
    </source>
</evidence>
<dbReference type="EC" id="4.3.99.3" evidence="8"/>
<keyword evidence="4 8" id="KW-0460">Magnesium</keyword>
<evidence type="ECO:0000313" key="11">
    <source>
        <dbReference type="Proteomes" id="UP000614996"/>
    </source>
</evidence>
<evidence type="ECO:0000256" key="8">
    <source>
        <dbReference type="HAMAP-Rule" id="MF_00917"/>
    </source>
</evidence>
<evidence type="ECO:0000256" key="4">
    <source>
        <dbReference type="ARBA" id="ARBA00022842"/>
    </source>
</evidence>
<feature type="binding site" evidence="8">
    <location>
        <position position="45"/>
    </location>
    <ligand>
        <name>[4Fe-4S] cluster</name>
        <dbReference type="ChEBI" id="CHEBI:49883"/>
        <note>4Fe-4S-S-AdoMet</note>
    </ligand>
</feature>
<comment type="similarity">
    <text evidence="8">Belongs to the radical SAM superfamily. 7-carboxy-7-deazaguanine synthase family.</text>
</comment>
<comment type="subunit">
    <text evidence="8">Homodimer.</text>
</comment>
<dbReference type="InterPro" id="IPR007197">
    <property type="entry name" value="rSAM"/>
</dbReference>
<comment type="caution">
    <text evidence="8">Lacks conserved residue(s) required for the propagation of feature annotation.</text>
</comment>
<protein>
    <recommendedName>
        <fullName evidence="8">7-carboxy-7-deazaguanine synthase</fullName>
        <shortName evidence="8">CDG synthase</shortName>
        <ecNumber evidence="8">4.3.99.3</ecNumber>
    </recommendedName>
    <alternativeName>
        <fullName evidence="8">Queuosine biosynthesis protein QueE</fullName>
    </alternativeName>
</protein>
<comment type="pathway">
    <text evidence="8">Purine metabolism; 7-cyano-7-deazaguanine biosynthesis.</text>
</comment>
<dbReference type="PANTHER" id="PTHR42836:SF1">
    <property type="entry name" value="7-CARBOXY-7-DEAZAGUANINE SYNTHASE"/>
    <property type="match status" value="1"/>
</dbReference>
<dbReference type="InterPro" id="IPR024924">
    <property type="entry name" value="7-CO-7-deazaguanine_synth-like"/>
</dbReference>
<keyword evidence="2 8" id="KW-0949">S-adenosyl-L-methionine</keyword>
<dbReference type="Proteomes" id="UP000614996">
    <property type="component" value="Unassembled WGS sequence"/>
</dbReference>
<feature type="binding site" evidence="8">
    <location>
        <position position="38"/>
    </location>
    <ligand>
        <name>[4Fe-4S] cluster</name>
        <dbReference type="ChEBI" id="CHEBI:49883"/>
        <note>4Fe-4S-S-AdoMet</note>
    </ligand>
</feature>
<feature type="binding site" evidence="8">
    <location>
        <position position="85"/>
    </location>
    <ligand>
        <name>substrate</name>
    </ligand>
</feature>
<comment type="cofactor">
    <cofactor evidence="8">
        <name>Mg(2+)</name>
        <dbReference type="ChEBI" id="CHEBI:18420"/>
    </cofactor>
</comment>
<organism evidence="10 11">
    <name type="scientific">Actinocatenispora comari</name>
    <dbReference type="NCBI Taxonomy" id="2807577"/>
    <lineage>
        <taxon>Bacteria</taxon>
        <taxon>Bacillati</taxon>
        <taxon>Actinomycetota</taxon>
        <taxon>Actinomycetes</taxon>
        <taxon>Micromonosporales</taxon>
        <taxon>Micromonosporaceae</taxon>
        <taxon>Actinocatenispora</taxon>
    </lineage>
</organism>